<dbReference type="AlphaFoldDB" id="Q572F7"/>
<sequence>MLPVWVTQCHTRSRVPLMLSMRHHDVGNKVPRHVNRCKSGLNLVQADVASSDSESRTRTPLTRPVDTNSVRCVCGSATSADPNTEGRRAVCASTVVVPKGLHQLGNIGPHCG</sequence>
<accession>Q572F7</accession>
<protein>
    <submittedName>
        <fullName evidence="1">Uncharacterized protein</fullName>
    </submittedName>
</protein>
<proteinExistence type="predicted"/>
<dbReference type="EMBL" id="AJ893357">
    <property type="protein sequence ID" value="CAI72319.1"/>
    <property type="molecule type" value="Genomic_DNA"/>
</dbReference>
<organism evidence="1">
    <name type="scientific">Phytophthora infestans</name>
    <name type="common">Potato late blight agent</name>
    <name type="synonym">Botrytis infestans</name>
    <dbReference type="NCBI Taxonomy" id="4787"/>
    <lineage>
        <taxon>Eukaryota</taxon>
        <taxon>Sar</taxon>
        <taxon>Stramenopiles</taxon>
        <taxon>Oomycota</taxon>
        <taxon>Peronosporomycetes</taxon>
        <taxon>Peronosporales</taxon>
        <taxon>Peronosporaceae</taxon>
        <taxon>Phytophthora</taxon>
    </lineage>
</organism>
<evidence type="ECO:0000313" key="1">
    <source>
        <dbReference type="EMBL" id="CAI72319.1"/>
    </source>
</evidence>
<gene>
    <name evidence="1" type="ORF">PI49.0270</name>
</gene>
<name>Q572F7_PHYIN</name>
<reference evidence="1" key="1">
    <citation type="journal article" date="2005" name="Proc. Natl. Acad. Sci. U.S.A.">
        <title>An ancestral oomycete locus contains late blight avirulence gene Avr3a, encoding a protein that is recognized in the host cytoplasm.</title>
        <authorList>
            <person name="Armstrong M.R."/>
            <person name="Whisson S.C."/>
            <person name="Pritchard L."/>
            <person name="Bos J.I.B."/>
            <person name="Venter E."/>
            <person name="Avrova A.O."/>
            <person name="Rehmany A.P."/>
            <person name="Bohme U."/>
            <person name="Brooks K."/>
            <person name="Cherevach I."/>
            <person name="Hamlin N."/>
            <person name="White B."/>
            <person name="Fraser A."/>
            <person name="Lord A."/>
            <person name="Quail M.A."/>
            <person name="Churcher C."/>
            <person name="Hall N."/>
            <person name="Berriman M."/>
            <person name="Kamoun S."/>
            <person name="Beyon J.L."/>
            <person name="Birch P.R.J."/>
        </authorList>
    </citation>
    <scope>NUCLEOTIDE SEQUENCE</scope>
</reference>